<evidence type="ECO:0000256" key="6">
    <source>
        <dbReference type="ARBA" id="ARBA00023128"/>
    </source>
</evidence>
<evidence type="ECO:0000259" key="11">
    <source>
        <dbReference type="Pfam" id="PF10502"/>
    </source>
</evidence>
<evidence type="ECO:0000256" key="5">
    <source>
        <dbReference type="ARBA" id="ARBA00022801"/>
    </source>
</evidence>
<evidence type="ECO:0000313" key="12">
    <source>
        <dbReference type="EMBL" id="CRK91991.1"/>
    </source>
</evidence>
<dbReference type="SUPFAM" id="SSF51306">
    <property type="entry name" value="LexA/Signal peptidase"/>
    <property type="match status" value="1"/>
</dbReference>
<dbReference type="PANTHER" id="PTHR12383">
    <property type="entry name" value="PROTEASE FAMILY S26 MITOCHONDRIAL INNER MEMBRANE PROTEASE-RELATED"/>
    <property type="match status" value="1"/>
</dbReference>
<evidence type="ECO:0000256" key="2">
    <source>
        <dbReference type="ARBA" id="ARBA00011805"/>
    </source>
</evidence>
<feature type="domain" description="Peptidase S26" evidence="11">
    <location>
        <begin position="20"/>
        <end position="95"/>
    </location>
</feature>
<dbReference type="OrthoDB" id="308440at2759"/>
<keyword evidence="7" id="KW-0472">Membrane</keyword>
<dbReference type="GO" id="GO:0004252">
    <property type="term" value="F:serine-type endopeptidase activity"/>
    <property type="evidence" value="ECO:0007669"/>
    <property type="project" value="InterPro"/>
</dbReference>
<dbReference type="InterPro" id="IPR019757">
    <property type="entry name" value="Pept_S26A_signal_pept_1_Lys-AS"/>
</dbReference>
<dbReference type="CDD" id="cd06530">
    <property type="entry name" value="S26_SPase_I"/>
    <property type="match status" value="1"/>
</dbReference>
<dbReference type="STRING" id="568069.A0A1J1HV84"/>
<keyword evidence="3 10" id="KW-0645">Protease</keyword>
<dbReference type="PROSITE" id="PS00501">
    <property type="entry name" value="SPASE_I_1"/>
    <property type="match status" value="1"/>
</dbReference>
<dbReference type="AlphaFoldDB" id="A0A1J1HV84"/>
<organism evidence="12 13">
    <name type="scientific">Clunio marinus</name>
    <dbReference type="NCBI Taxonomy" id="568069"/>
    <lineage>
        <taxon>Eukaryota</taxon>
        <taxon>Metazoa</taxon>
        <taxon>Ecdysozoa</taxon>
        <taxon>Arthropoda</taxon>
        <taxon>Hexapoda</taxon>
        <taxon>Insecta</taxon>
        <taxon>Pterygota</taxon>
        <taxon>Neoptera</taxon>
        <taxon>Endopterygota</taxon>
        <taxon>Diptera</taxon>
        <taxon>Nematocera</taxon>
        <taxon>Chironomoidea</taxon>
        <taxon>Chironomidae</taxon>
        <taxon>Clunio</taxon>
    </lineage>
</organism>
<dbReference type="PANTHER" id="PTHR12383:SF16">
    <property type="entry name" value="MITOCHONDRIAL INNER MEMBRANE PROTEASE SUBUNIT 1"/>
    <property type="match status" value="1"/>
</dbReference>
<dbReference type="EC" id="3.4.21.-" evidence="10"/>
<evidence type="ECO:0000256" key="9">
    <source>
        <dbReference type="PIRSR" id="PIRSR600223-1"/>
    </source>
</evidence>
<evidence type="ECO:0000256" key="3">
    <source>
        <dbReference type="ARBA" id="ARBA00022670"/>
    </source>
</evidence>
<dbReference type="InterPro" id="IPR052064">
    <property type="entry name" value="Mito_IMP1_subunit"/>
</dbReference>
<dbReference type="InterPro" id="IPR036286">
    <property type="entry name" value="LexA/Signal_pep-like_sf"/>
</dbReference>
<feature type="active site" evidence="9">
    <location>
        <position position="81"/>
    </location>
</feature>
<dbReference type="InterPro" id="IPR019756">
    <property type="entry name" value="Pept_S26A_signal_pept_1_Ser-AS"/>
</dbReference>
<dbReference type="GO" id="GO:0006465">
    <property type="term" value="P:signal peptide processing"/>
    <property type="evidence" value="ECO:0007669"/>
    <property type="project" value="InterPro"/>
</dbReference>
<dbReference type="InterPro" id="IPR019533">
    <property type="entry name" value="Peptidase_S26"/>
</dbReference>
<dbReference type="InterPro" id="IPR000223">
    <property type="entry name" value="Pept_S26A_signal_pept_1"/>
</dbReference>
<comment type="similarity">
    <text evidence="8">Belongs to the peptidase S26 family. IMP1 subfamily.</text>
</comment>
<evidence type="ECO:0000256" key="10">
    <source>
        <dbReference type="RuleBase" id="RU362041"/>
    </source>
</evidence>
<feature type="domain" description="Peptidase S26" evidence="11">
    <location>
        <begin position="100"/>
        <end position="152"/>
    </location>
</feature>
<evidence type="ECO:0000256" key="1">
    <source>
        <dbReference type="ARBA" id="ARBA00004273"/>
    </source>
</evidence>
<keyword evidence="5 10" id="KW-0378">Hydrolase</keyword>
<keyword evidence="6 10" id="KW-0496">Mitochondrion</keyword>
<gene>
    <name evidence="12" type="ORF">CLUMA_CG005571</name>
</gene>
<evidence type="ECO:0000256" key="4">
    <source>
        <dbReference type="ARBA" id="ARBA00022792"/>
    </source>
</evidence>
<evidence type="ECO:0000313" key="13">
    <source>
        <dbReference type="Proteomes" id="UP000183832"/>
    </source>
</evidence>
<accession>A0A1J1HV84</accession>
<keyword evidence="4 10" id="KW-0999">Mitochondrion inner membrane</keyword>
<dbReference type="Gene3D" id="2.10.109.10">
    <property type="entry name" value="Umud Fragment, subunit A"/>
    <property type="match status" value="1"/>
</dbReference>
<sequence>MSFVSRISSKFGIITCIGCTLHCFFEYICDFVVCSGESMQPTLYSNNILICSKIAQRKNTFERNDIVVAIHPNQPKSLICKRMIALPGDIVLMNSTKTEDSENTGSFDVQKIYIKPGSCWLEGDNRANSTDSRNYGQIPIGLIKSKVLVRVWPLSEFKFF</sequence>
<dbReference type="GO" id="GO:0042720">
    <property type="term" value="C:mitochondrial inner membrane peptidase complex"/>
    <property type="evidence" value="ECO:0007669"/>
    <property type="project" value="TreeGrafter"/>
</dbReference>
<dbReference type="PRINTS" id="PR00727">
    <property type="entry name" value="LEADERPTASE"/>
</dbReference>
<evidence type="ECO:0000256" key="7">
    <source>
        <dbReference type="ARBA" id="ARBA00023136"/>
    </source>
</evidence>
<reference evidence="12 13" key="1">
    <citation type="submission" date="2015-04" db="EMBL/GenBank/DDBJ databases">
        <authorList>
            <person name="Syromyatnikov M.Y."/>
            <person name="Popov V.N."/>
        </authorList>
    </citation>
    <scope>NUCLEOTIDE SEQUENCE [LARGE SCALE GENOMIC DNA]</scope>
</reference>
<comment type="subunit">
    <text evidence="2">Heterodimer of 2 subunits, IMMPL1 and IMMPL2.</text>
</comment>
<dbReference type="Proteomes" id="UP000183832">
    <property type="component" value="Unassembled WGS sequence"/>
</dbReference>
<dbReference type="EMBL" id="CVRI01000021">
    <property type="protein sequence ID" value="CRK91991.1"/>
    <property type="molecule type" value="Genomic_DNA"/>
</dbReference>
<dbReference type="GO" id="GO:0006627">
    <property type="term" value="P:protein processing involved in protein targeting to mitochondrion"/>
    <property type="evidence" value="ECO:0007669"/>
    <property type="project" value="TreeGrafter"/>
</dbReference>
<dbReference type="NCBIfam" id="TIGR02227">
    <property type="entry name" value="sigpep_I_bact"/>
    <property type="match status" value="1"/>
</dbReference>
<evidence type="ECO:0000256" key="8">
    <source>
        <dbReference type="ARBA" id="ARBA00038445"/>
    </source>
</evidence>
<dbReference type="PROSITE" id="PS00760">
    <property type="entry name" value="SPASE_I_2"/>
    <property type="match status" value="1"/>
</dbReference>
<dbReference type="Pfam" id="PF10502">
    <property type="entry name" value="Peptidase_S26"/>
    <property type="match status" value="2"/>
</dbReference>
<feature type="active site" evidence="9">
    <location>
        <position position="38"/>
    </location>
</feature>
<keyword evidence="13" id="KW-1185">Reference proteome</keyword>
<protein>
    <recommendedName>
        <fullName evidence="10">Mitochondrial inner membrane protease subunit</fullName>
        <ecNumber evidence="10">3.4.21.-</ecNumber>
    </recommendedName>
</protein>
<comment type="subcellular location">
    <subcellularLocation>
        <location evidence="1 10">Mitochondrion inner membrane</location>
    </subcellularLocation>
</comment>
<name>A0A1J1HV84_9DIPT</name>
<proteinExistence type="inferred from homology"/>